<evidence type="ECO:0000256" key="5">
    <source>
        <dbReference type="ARBA" id="ARBA00023242"/>
    </source>
</evidence>
<dbReference type="GO" id="GO:0043565">
    <property type="term" value="F:sequence-specific DNA binding"/>
    <property type="evidence" value="ECO:0007669"/>
    <property type="project" value="InterPro"/>
</dbReference>
<evidence type="ECO:0000259" key="6">
    <source>
        <dbReference type="PROSITE" id="PS50811"/>
    </source>
</evidence>
<dbReference type="InterPro" id="IPR003657">
    <property type="entry name" value="WRKY_dom"/>
</dbReference>
<keyword evidence="2" id="KW-0805">Transcription regulation</keyword>
<name>A0AAD7LXJ2_QUISA</name>
<evidence type="ECO:0000256" key="1">
    <source>
        <dbReference type="ARBA" id="ARBA00004123"/>
    </source>
</evidence>
<evidence type="ECO:0000256" key="4">
    <source>
        <dbReference type="ARBA" id="ARBA00023163"/>
    </source>
</evidence>
<dbReference type="InterPro" id="IPR044810">
    <property type="entry name" value="WRKY_plant"/>
</dbReference>
<gene>
    <name evidence="7" type="ORF">O6P43_014634</name>
</gene>
<evidence type="ECO:0000256" key="3">
    <source>
        <dbReference type="ARBA" id="ARBA00023125"/>
    </source>
</evidence>
<evidence type="ECO:0000313" key="8">
    <source>
        <dbReference type="Proteomes" id="UP001163823"/>
    </source>
</evidence>
<dbReference type="SUPFAM" id="SSF118290">
    <property type="entry name" value="WRKY DNA-binding domain"/>
    <property type="match status" value="1"/>
</dbReference>
<dbReference type="GO" id="GO:0005634">
    <property type="term" value="C:nucleus"/>
    <property type="evidence" value="ECO:0007669"/>
    <property type="project" value="UniProtKB-SubCell"/>
</dbReference>
<keyword evidence="5" id="KW-0539">Nucleus</keyword>
<dbReference type="Proteomes" id="UP001163823">
    <property type="component" value="Chromosome 6"/>
</dbReference>
<accession>A0AAD7LXJ2</accession>
<reference evidence="7" key="1">
    <citation type="journal article" date="2023" name="Science">
        <title>Elucidation of the pathway for biosynthesis of saponin adjuvants from the soapbark tree.</title>
        <authorList>
            <person name="Reed J."/>
            <person name="Orme A."/>
            <person name="El-Demerdash A."/>
            <person name="Owen C."/>
            <person name="Martin L.B.B."/>
            <person name="Misra R.C."/>
            <person name="Kikuchi S."/>
            <person name="Rejzek M."/>
            <person name="Martin A.C."/>
            <person name="Harkess A."/>
            <person name="Leebens-Mack J."/>
            <person name="Louveau T."/>
            <person name="Stephenson M.J."/>
            <person name="Osbourn A."/>
        </authorList>
    </citation>
    <scope>NUCLEOTIDE SEQUENCE</scope>
    <source>
        <strain evidence="7">S10</strain>
    </source>
</reference>
<dbReference type="PROSITE" id="PS50811">
    <property type="entry name" value="WRKY"/>
    <property type="match status" value="1"/>
</dbReference>
<dbReference type="InterPro" id="IPR036576">
    <property type="entry name" value="WRKY_dom_sf"/>
</dbReference>
<proteinExistence type="predicted"/>
<evidence type="ECO:0000313" key="7">
    <source>
        <dbReference type="EMBL" id="KAJ7964900.1"/>
    </source>
</evidence>
<dbReference type="Pfam" id="PF03106">
    <property type="entry name" value="WRKY"/>
    <property type="match status" value="1"/>
</dbReference>
<dbReference type="KEGG" id="qsa:O6P43_014634"/>
<feature type="domain" description="WRKY" evidence="6">
    <location>
        <begin position="123"/>
        <end position="186"/>
    </location>
</feature>
<dbReference type="PANTHER" id="PTHR31282">
    <property type="entry name" value="WRKY TRANSCRIPTION FACTOR 21-RELATED"/>
    <property type="match status" value="1"/>
</dbReference>
<dbReference type="SMART" id="SM00774">
    <property type="entry name" value="WRKY"/>
    <property type="match status" value="1"/>
</dbReference>
<keyword evidence="4" id="KW-0804">Transcription</keyword>
<evidence type="ECO:0000256" key="2">
    <source>
        <dbReference type="ARBA" id="ARBA00023015"/>
    </source>
</evidence>
<dbReference type="Gene3D" id="2.20.25.80">
    <property type="entry name" value="WRKY domain"/>
    <property type="match status" value="1"/>
</dbReference>
<protein>
    <submittedName>
        <fullName evidence="7">WRKY transcription factor</fullName>
    </submittedName>
</protein>
<dbReference type="AlphaFoldDB" id="A0AAD7LXJ2"/>
<sequence length="313" mass="35899">MENLGFDREKAIEDELSRGVEFANRLQQLLNDQSTGDYDHTRFSQDLVVEILKSFRNSLSILNCNIGSSDHQEVSQMQVTGDSCPTKFQVAEEGSKNTCTIQDRRKNPRRGRRILLPSWERKTPSWIDDDGHVWRKYGQKGILNAKYQRHYYRCSYKTDQGCKAIKQVQKIEDSPPQYRTTYYGHHTCRNLVKDPETILLDSDITTADDPSTLLISFNTTATSSKQNLNRPFYKQNENTIPYNQSSLLSSANYFLSTDPSSAFDPSVNAAQDALMSSATYAYEFHDHHGNVISNNHMVESTELDDFFQQLNFS</sequence>
<dbReference type="EMBL" id="JARAOO010000006">
    <property type="protein sequence ID" value="KAJ7964900.1"/>
    <property type="molecule type" value="Genomic_DNA"/>
</dbReference>
<organism evidence="7 8">
    <name type="scientific">Quillaja saponaria</name>
    <name type="common">Soap bark tree</name>
    <dbReference type="NCBI Taxonomy" id="32244"/>
    <lineage>
        <taxon>Eukaryota</taxon>
        <taxon>Viridiplantae</taxon>
        <taxon>Streptophyta</taxon>
        <taxon>Embryophyta</taxon>
        <taxon>Tracheophyta</taxon>
        <taxon>Spermatophyta</taxon>
        <taxon>Magnoliopsida</taxon>
        <taxon>eudicotyledons</taxon>
        <taxon>Gunneridae</taxon>
        <taxon>Pentapetalae</taxon>
        <taxon>rosids</taxon>
        <taxon>fabids</taxon>
        <taxon>Fabales</taxon>
        <taxon>Quillajaceae</taxon>
        <taxon>Quillaja</taxon>
    </lineage>
</organism>
<keyword evidence="3" id="KW-0238">DNA-binding</keyword>
<comment type="caution">
    <text evidence="7">The sequence shown here is derived from an EMBL/GenBank/DDBJ whole genome shotgun (WGS) entry which is preliminary data.</text>
</comment>
<keyword evidence="8" id="KW-1185">Reference proteome</keyword>
<comment type="subcellular location">
    <subcellularLocation>
        <location evidence="1">Nucleus</location>
    </subcellularLocation>
</comment>
<dbReference type="GO" id="GO:0003700">
    <property type="term" value="F:DNA-binding transcription factor activity"/>
    <property type="evidence" value="ECO:0007669"/>
    <property type="project" value="InterPro"/>
</dbReference>